<accession>A0A0M9FWS5</accession>
<feature type="region of interest" description="Disordered" evidence="1">
    <location>
        <begin position="231"/>
        <end position="339"/>
    </location>
</feature>
<sequence>MMSMRVANTPAARNGAANEENLDEIRDSLNRIEDVLNRGQHLLYGDDAEEGGEPATVTVAPAPASANRNGGHAYHSYHSTPQKGTVGNSFSSDFQQSPAAHPPAQLRNGTAQTSAAYPPARQALGGKRDAESPHPVAHEKARRRLSGNAARAKTAPASHTAARGLSKSKKDEEDFSASLRARQIHKITREGGRVPNLEEGVDDSDTAQNTSLEELKARIHRELEEYHRNGPLMYRRASYQRKQRASTVPRSSEPGRTSTVKSASAEKAPKRMVQLTTSALQKQRQRQQTTPARGAPIRDAATLKKSSSLRAASKPRAVSAAAPAATVAAPAARRAASRSSKPFWERLYRDAAVQQERRDARVEQRRIELEAERAKYSSHHRARPSPAKATYNAYYRSLLSPANSLNQSREMMGSHSRIGESSVPPQHTSYVPKRTTATGTSANTSAKAPASRTAAGRYAPSGAVTRAGVRQPSAQPASEKPAGASTPPVPLPLVPGSRVKAENDAKRDGAIAKTPKPEEEKETKKAEEKELPVPEERDRQSDSDLDCDTDEGPQKGSPHPYVAPLDLTALKK</sequence>
<feature type="compositionally biased region" description="Basic and acidic residues" evidence="1">
    <location>
        <begin position="499"/>
        <end position="542"/>
    </location>
</feature>
<evidence type="ECO:0000313" key="2">
    <source>
        <dbReference type="EMBL" id="KPA77573.1"/>
    </source>
</evidence>
<feature type="compositionally biased region" description="Polar residues" evidence="1">
    <location>
        <begin position="245"/>
        <end position="262"/>
    </location>
</feature>
<dbReference type="OrthoDB" id="266249at2759"/>
<dbReference type="Proteomes" id="UP000037923">
    <property type="component" value="Unassembled WGS sequence"/>
</dbReference>
<feature type="compositionally biased region" description="Low complexity" evidence="1">
    <location>
        <begin position="303"/>
        <end position="339"/>
    </location>
</feature>
<dbReference type="GeneID" id="26907230"/>
<feature type="compositionally biased region" description="Polar residues" evidence="1">
    <location>
        <begin position="77"/>
        <end position="98"/>
    </location>
</feature>
<organism evidence="2 3">
    <name type="scientific">Leptomonas pyrrhocoris</name>
    <name type="common">Firebug parasite</name>
    <dbReference type="NCBI Taxonomy" id="157538"/>
    <lineage>
        <taxon>Eukaryota</taxon>
        <taxon>Discoba</taxon>
        <taxon>Euglenozoa</taxon>
        <taxon>Kinetoplastea</taxon>
        <taxon>Metakinetoplastina</taxon>
        <taxon>Trypanosomatida</taxon>
        <taxon>Trypanosomatidae</taxon>
        <taxon>Leishmaniinae</taxon>
        <taxon>Leptomonas</taxon>
    </lineage>
</organism>
<keyword evidence="3" id="KW-1185">Reference proteome</keyword>
<feature type="region of interest" description="Disordered" evidence="1">
    <location>
        <begin position="407"/>
        <end position="572"/>
    </location>
</feature>
<comment type="caution">
    <text evidence="2">The sequence shown here is derived from an EMBL/GenBank/DDBJ whole genome shotgun (WGS) entry which is preliminary data.</text>
</comment>
<dbReference type="AlphaFoldDB" id="A0A0M9FWS5"/>
<gene>
    <name evidence="2" type="ORF">ABB37_06944</name>
</gene>
<proteinExistence type="predicted"/>
<evidence type="ECO:0000256" key="1">
    <source>
        <dbReference type="SAM" id="MobiDB-lite"/>
    </source>
</evidence>
<feature type="compositionally biased region" description="Low complexity" evidence="1">
    <location>
        <begin position="435"/>
        <end position="448"/>
    </location>
</feature>
<dbReference type="EMBL" id="LGTL01000016">
    <property type="protein sequence ID" value="KPA77573.1"/>
    <property type="molecule type" value="Genomic_DNA"/>
</dbReference>
<dbReference type="VEuPathDB" id="TriTrypDB:LpyrH10_16_1260"/>
<dbReference type="RefSeq" id="XP_015656012.1">
    <property type="nucleotide sequence ID" value="XM_015805399.1"/>
</dbReference>
<feature type="compositionally biased region" description="Polar residues" evidence="1">
    <location>
        <begin position="274"/>
        <end position="291"/>
    </location>
</feature>
<reference evidence="2 3" key="1">
    <citation type="submission" date="2015-07" db="EMBL/GenBank/DDBJ databases">
        <title>High-quality genome of monoxenous trypanosomatid Leptomonas pyrrhocoris.</title>
        <authorList>
            <person name="Flegontov P."/>
            <person name="Butenko A."/>
            <person name="Firsov S."/>
            <person name="Vlcek C."/>
            <person name="Logacheva M.D."/>
            <person name="Field M."/>
            <person name="Filatov D."/>
            <person name="Flegontova O."/>
            <person name="Gerasimov E."/>
            <person name="Jackson A.P."/>
            <person name="Kelly S."/>
            <person name="Opperdoes F."/>
            <person name="O'Reilly A."/>
            <person name="Votypka J."/>
            <person name="Yurchenko V."/>
            <person name="Lukes J."/>
        </authorList>
    </citation>
    <scope>NUCLEOTIDE SEQUENCE [LARGE SCALE GENOMIC DNA]</scope>
    <source>
        <strain evidence="2">H10</strain>
    </source>
</reference>
<name>A0A0M9FWS5_LEPPY</name>
<evidence type="ECO:0000313" key="3">
    <source>
        <dbReference type="Proteomes" id="UP000037923"/>
    </source>
</evidence>
<protein>
    <submittedName>
        <fullName evidence="2">Uncharacterized protein</fullName>
    </submittedName>
</protein>
<feature type="compositionally biased region" description="Basic and acidic residues" evidence="1">
    <location>
        <begin position="126"/>
        <end position="139"/>
    </location>
</feature>
<dbReference type="OMA" id="HVDANCG"/>
<feature type="region of interest" description="Disordered" evidence="1">
    <location>
        <begin position="60"/>
        <end position="210"/>
    </location>
</feature>
<feature type="region of interest" description="Disordered" evidence="1">
    <location>
        <begin position="1"/>
        <end position="20"/>
    </location>
</feature>